<feature type="transmembrane region" description="Helical" evidence="5">
    <location>
        <begin position="37"/>
        <end position="56"/>
    </location>
</feature>
<feature type="transmembrane region" description="Helical" evidence="5">
    <location>
        <begin position="165"/>
        <end position="192"/>
    </location>
</feature>
<dbReference type="AlphaFoldDB" id="A0A0F9SHX4"/>
<protein>
    <recommendedName>
        <fullName evidence="6">NnrU domain-containing protein</fullName>
    </recommendedName>
</protein>
<comment type="caution">
    <text evidence="7">The sequence shown here is derived from an EMBL/GenBank/DDBJ whole genome shotgun (WGS) entry which is preliminary data.</text>
</comment>
<evidence type="ECO:0000313" key="7">
    <source>
        <dbReference type="EMBL" id="KKN66659.1"/>
    </source>
</evidence>
<keyword evidence="2 5" id="KW-0812">Transmembrane</keyword>
<evidence type="ECO:0000256" key="1">
    <source>
        <dbReference type="ARBA" id="ARBA00004141"/>
    </source>
</evidence>
<gene>
    <name evidence="7" type="ORF">LCGC14_0469130</name>
</gene>
<feature type="transmembrane region" description="Helical" evidence="5">
    <location>
        <begin position="76"/>
        <end position="95"/>
    </location>
</feature>
<feature type="transmembrane region" description="Helical" evidence="5">
    <location>
        <begin position="101"/>
        <end position="120"/>
    </location>
</feature>
<proteinExistence type="predicted"/>
<keyword evidence="4 5" id="KW-0472">Membrane</keyword>
<comment type="subcellular location">
    <subcellularLocation>
        <location evidence="1">Membrane</location>
        <topology evidence="1">Multi-pass membrane protein</topology>
    </subcellularLocation>
</comment>
<dbReference type="GO" id="GO:0016020">
    <property type="term" value="C:membrane"/>
    <property type="evidence" value="ECO:0007669"/>
    <property type="project" value="UniProtKB-SubCell"/>
</dbReference>
<dbReference type="Pfam" id="PF07298">
    <property type="entry name" value="NnrU"/>
    <property type="match status" value="1"/>
</dbReference>
<name>A0A0F9SHX4_9ZZZZ</name>
<feature type="transmembrane region" description="Helical" evidence="5">
    <location>
        <begin position="127"/>
        <end position="145"/>
    </location>
</feature>
<organism evidence="7">
    <name type="scientific">marine sediment metagenome</name>
    <dbReference type="NCBI Taxonomy" id="412755"/>
    <lineage>
        <taxon>unclassified sequences</taxon>
        <taxon>metagenomes</taxon>
        <taxon>ecological metagenomes</taxon>
    </lineage>
</organism>
<evidence type="ECO:0000256" key="4">
    <source>
        <dbReference type="ARBA" id="ARBA00023136"/>
    </source>
</evidence>
<accession>A0A0F9SHX4</accession>
<evidence type="ECO:0000256" key="2">
    <source>
        <dbReference type="ARBA" id="ARBA00022692"/>
    </source>
</evidence>
<dbReference type="InterPro" id="IPR009915">
    <property type="entry name" value="NnrU_dom"/>
</dbReference>
<dbReference type="EMBL" id="LAZR01000494">
    <property type="protein sequence ID" value="KKN66659.1"/>
    <property type="molecule type" value="Genomic_DNA"/>
</dbReference>
<evidence type="ECO:0000256" key="5">
    <source>
        <dbReference type="SAM" id="Phobius"/>
    </source>
</evidence>
<keyword evidence="3 5" id="KW-1133">Transmembrane helix</keyword>
<feature type="domain" description="NnrU" evidence="6">
    <location>
        <begin position="4"/>
        <end position="190"/>
    </location>
</feature>
<evidence type="ECO:0000256" key="3">
    <source>
        <dbReference type="ARBA" id="ARBA00022989"/>
    </source>
</evidence>
<sequence>MMPLLLGLIVFLGVHSLQIFADDGRGRLIARLGESQFKLTYSALSLIGLLLIIFGYGQARADASVLWSPPTGLRHLVFLLVPVAFILVASAYSPAGHIKAMVRHPMVLGVAIWALAHLLVNGTDADLVLFGGFLAWALVDYASALRRTATGTAQATAAKNLRGDLIAVVIGLVLSAAFLFGLHGWLIGVPLLR</sequence>
<reference evidence="7" key="1">
    <citation type="journal article" date="2015" name="Nature">
        <title>Complex archaea that bridge the gap between prokaryotes and eukaryotes.</title>
        <authorList>
            <person name="Spang A."/>
            <person name="Saw J.H."/>
            <person name="Jorgensen S.L."/>
            <person name="Zaremba-Niedzwiedzka K."/>
            <person name="Martijn J."/>
            <person name="Lind A.E."/>
            <person name="van Eijk R."/>
            <person name="Schleper C."/>
            <person name="Guy L."/>
            <person name="Ettema T.J."/>
        </authorList>
    </citation>
    <scope>NUCLEOTIDE SEQUENCE</scope>
</reference>
<evidence type="ECO:0000259" key="6">
    <source>
        <dbReference type="Pfam" id="PF07298"/>
    </source>
</evidence>